<comment type="caution">
    <text evidence="2">The sequence shown here is derived from an EMBL/GenBank/DDBJ whole genome shotgun (WGS) entry which is preliminary data.</text>
</comment>
<organism evidence="2 3">
    <name type="scientific">Muraenolepis orangiensis</name>
    <name type="common">Patagonian moray cod</name>
    <dbReference type="NCBI Taxonomy" id="630683"/>
    <lineage>
        <taxon>Eukaryota</taxon>
        <taxon>Metazoa</taxon>
        <taxon>Chordata</taxon>
        <taxon>Craniata</taxon>
        <taxon>Vertebrata</taxon>
        <taxon>Euteleostomi</taxon>
        <taxon>Actinopterygii</taxon>
        <taxon>Neopterygii</taxon>
        <taxon>Teleostei</taxon>
        <taxon>Neoteleostei</taxon>
        <taxon>Acanthomorphata</taxon>
        <taxon>Zeiogadaria</taxon>
        <taxon>Gadariae</taxon>
        <taxon>Gadiformes</taxon>
        <taxon>Muraenolepidoidei</taxon>
        <taxon>Muraenolepididae</taxon>
        <taxon>Muraenolepis</taxon>
    </lineage>
</organism>
<dbReference type="Proteomes" id="UP001148018">
    <property type="component" value="Unassembled WGS sequence"/>
</dbReference>
<sequence length="72" mass="7699">MGFVLSCLFSCNHVGLLARSSHPAMAVHLYMSQSSFEMDSSDGMISTASSNEPSSSEEEGRSTDEDMDGDSD</sequence>
<reference evidence="2" key="1">
    <citation type="submission" date="2022-07" db="EMBL/GenBank/DDBJ databases">
        <title>Chromosome-level genome of Muraenolepis orangiensis.</title>
        <authorList>
            <person name="Kim J."/>
        </authorList>
    </citation>
    <scope>NUCLEOTIDE SEQUENCE</scope>
    <source>
        <strain evidence="2">KU_S4_2022</strain>
        <tissue evidence="2">Muscle</tissue>
    </source>
</reference>
<accession>A0A9Q0DL72</accession>
<proteinExistence type="predicted"/>
<evidence type="ECO:0000313" key="3">
    <source>
        <dbReference type="Proteomes" id="UP001148018"/>
    </source>
</evidence>
<feature type="region of interest" description="Disordered" evidence="1">
    <location>
        <begin position="39"/>
        <end position="72"/>
    </location>
</feature>
<evidence type="ECO:0000313" key="2">
    <source>
        <dbReference type="EMBL" id="KAJ3590332.1"/>
    </source>
</evidence>
<evidence type="ECO:0000256" key="1">
    <source>
        <dbReference type="SAM" id="MobiDB-lite"/>
    </source>
</evidence>
<protein>
    <submittedName>
        <fullName evidence="2">Uncharacterized protein</fullName>
    </submittedName>
</protein>
<keyword evidence="3" id="KW-1185">Reference proteome</keyword>
<dbReference type="EMBL" id="JANIIK010000114">
    <property type="protein sequence ID" value="KAJ3590332.1"/>
    <property type="molecule type" value="Genomic_DNA"/>
</dbReference>
<dbReference type="AlphaFoldDB" id="A0A9Q0DL72"/>
<gene>
    <name evidence="2" type="ORF">NHX12_008284</name>
</gene>
<name>A0A9Q0DL72_9TELE</name>